<dbReference type="PROSITE" id="PS00061">
    <property type="entry name" value="ADH_SHORT"/>
    <property type="match status" value="1"/>
</dbReference>
<dbReference type="PRINTS" id="PR00081">
    <property type="entry name" value="GDHRDH"/>
</dbReference>
<dbReference type="InterPro" id="IPR036291">
    <property type="entry name" value="NAD(P)-bd_dom_sf"/>
</dbReference>
<dbReference type="Gene3D" id="3.40.50.720">
    <property type="entry name" value="NAD(P)-binding Rossmann-like Domain"/>
    <property type="match status" value="1"/>
</dbReference>
<evidence type="ECO:0000256" key="1">
    <source>
        <dbReference type="ARBA" id="ARBA00006484"/>
    </source>
</evidence>
<dbReference type="RefSeq" id="WP_073247678.1">
    <property type="nucleotide sequence ID" value="NZ_FQVG01000003.1"/>
</dbReference>
<comment type="similarity">
    <text evidence="1">Belongs to the short-chain dehydrogenases/reductases (SDR) family.</text>
</comment>
<dbReference type="GO" id="GO:0016491">
    <property type="term" value="F:oxidoreductase activity"/>
    <property type="evidence" value="ECO:0007669"/>
    <property type="project" value="UniProtKB-KW"/>
</dbReference>
<dbReference type="Pfam" id="PF00106">
    <property type="entry name" value="adh_short"/>
    <property type="match status" value="1"/>
</dbReference>
<dbReference type="InterPro" id="IPR002347">
    <property type="entry name" value="SDR_fam"/>
</dbReference>
<accession>A0A1M4T062</accession>
<dbReference type="GO" id="GO:0016020">
    <property type="term" value="C:membrane"/>
    <property type="evidence" value="ECO:0007669"/>
    <property type="project" value="TreeGrafter"/>
</dbReference>
<gene>
    <name evidence="3" type="ORF">SAMN02746091_00265</name>
</gene>
<evidence type="ECO:0000256" key="2">
    <source>
        <dbReference type="ARBA" id="ARBA00023002"/>
    </source>
</evidence>
<protein>
    <submittedName>
        <fullName evidence="3">Short-chain dehydrogenase</fullName>
    </submittedName>
</protein>
<keyword evidence="4" id="KW-1185">Reference proteome</keyword>
<dbReference type="EMBL" id="FQVG01000003">
    <property type="protein sequence ID" value="SHE37844.1"/>
    <property type="molecule type" value="Genomic_DNA"/>
</dbReference>
<dbReference type="PANTHER" id="PTHR44196">
    <property type="entry name" value="DEHYDROGENASE/REDUCTASE SDR FAMILY MEMBER 7B"/>
    <property type="match status" value="1"/>
</dbReference>
<keyword evidence="2" id="KW-0560">Oxidoreductase</keyword>
<sequence length="254" mass="29381">MNLMGKNIILTGASSGIGLELLYMMSQKGCKIIAVSRDVDKIPKINNVYPYQCDVSNKEELDKLFDFALELFDKIDIFIANAGFAYYEKIEEANYEHIERIFKTNVFAPIYCLEKMKNINKNNSFMYVITDSAVAKMPLPGYALYSATKSAVDSFQNAYRFEMDKNCHLMIVYPIATRTNFFKTSTKTAPVPFPSQSAHYVAGCIIKGMERNKKYVYPSKTFVIISILNRIFPFIYKLYQKSQYNKFKRWLEKV</sequence>
<dbReference type="AlphaFoldDB" id="A0A1M4T062"/>
<evidence type="ECO:0000313" key="4">
    <source>
        <dbReference type="Proteomes" id="UP000184423"/>
    </source>
</evidence>
<proteinExistence type="inferred from homology"/>
<name>A0A1M4T062_9CLOT</name>
<organism evidence="3 4">
    <name type="scientific">Caloramator proteoclasticus DSM 10124</name>
    <dbReference type="NCBI Taxonomy" id="1121262"/>
    <lineage>
        <taxon>Bacteria</taxon>
        <taxon>Bacillati</taxon>
        <taxon>Bacillota</taxon>
        <taxon>Clostridia</taxon>
        <taxon>Eubacteriales</taxon>
        <taxon>Clostridiaceae</taxon>
        <taxon>Caloramator</taxon>
    </lineage>
</organism>
<dbReference type="SUPFAM" id="SSF51735">
    <property type="entry name" value="NAD(P)-binding Rossmann-fold domains"/>
    <property type="match status" value="1"/>
</dbReference>
<dbReference type="InterPro" id="IPR020904">
    <property type="entry name" value="Sc_DH/Rdtase_CS"/>
</dbReference>
<dbReference type="PANTHER" id="PTHR44196:SF1">
    <property type="entry name" value="DEHYDROGENASE_REDUCTASE SDR FAMILY MEMBER 7B"/>
    <property type="match status" value="1"/>
</dbReference>
<dbReference type="Proteomes" id="UP000184423">
    <property type="component" value="Unassembled WGS sequence"/>
</dbReference>
<evidence type="ECO:0000313" key="3">
    <source>
        <dbReference type="EMBL" id="SHE37844.1"/>
    </source>
</evidence>
<reference evidence="4" key="1">
    <citation type="submission" date="2016-11" db="EMBL/GenBank/DDBJ databases">
        <authorList>
            <person name="Varghese N."/>
            <person name="Submissions S."/>
        </authorList>
    </citation>
    <scope>NUCLEOTIDE SEQUENCE [LARGE SCALE GENOMIC DNA]</scope>
    <source>
        <strain evidence="4">DSM 10124</strain>
    </source>
</reference>